<evidence type="ECO:0000313" key="3">
    <source>
        <dbReference type="Proteomes" id="UP000077051"/>
    </source>
</evidence>
<reference evidence="2 3" key="1">
    <citation type="submission" date="2015-06" db="EMBL/GenBank/DDBJ databases">
        <title>Expansion of signal transduction pathways in fungi by whole-genome duplication.</title>
        <authorList>
            <consortium name="DOE Joint Genome Institute"/>
            <person name="Corrochano L.M."/>
            <person name="Kuo A."/>
            <person name="Marcet-Houben M."/>
            <person name="Polaino S."/>
            <person name="Salamov A."/>
            <person name="Villalobos J.M."/>
            <person name="Alvarez M.I."/>
            <person name="Avalos J."/>
            <person name="Benito E.P."/>
            <person name="Benoit I."/>
            <person name="Burger G."/>
            <person name="Camino L.P."/>
            <person name="Canovas D."/>
            <person name="Cerda-Olmedo E."/>
            <person name="Cheng J.-F."/>
            <person name="Dominguez A."/>
            <person name="Elias M."/>
            <person name="Eslava A.P."/>
            <person name="Glaser F."/>
            <person name="Grimwood J."/>
            <person name="Gutierrez G."/>
            <person name="Heitman J."/>
            <person name="Henrissat B."/>
            <person name="Iturriaga E.A."/>
            <person name="Lang B.F."/>
            <person name="Lavin J.L."/>
            <person name="Lee S."/>
            <person name="Li W."/>
            <person name="Lindquist E."/>
            <person name="Lopez-Garcia S."/>
            <person name="Luque E.M."/>
            <person name="Marcos A.T."/>
            <person name="Martin J."/>
            <person name="Mccluskey K."/>
            <person name="Medina H.R."/>
            <person name="Miralles-Duran A."/>
            <person name="Miyazaki A."/>
            <person name="Munoz-Torres E."/>
            <person name="Oguiza J.A."/>
            <person name="Ohm R."/>
            <person name="Olmedo M."/>
            <person name="Orejas M."/>
            <person name="Ortiz-Castellanos L."/>
            <person name="Pisabarro A.G."/>
            <person name="Rodriguez-Romero J."/>
            <person name="Ruiz-Herrera J."/>
            <person name="Ruiz-Vazquez R."/>
            <person name="Sanz C."/>
            <person name="Schackwitz W."/>
            <person name="Schmutz J."/>
            <person name="Shahriari M."/>
            <person name="Shelest E."/>
            <person name="Silva-Franco F."/>
            <person name="Soanes D."/>
            <person name="Syed K."/>
            <person name="Tagua V.G."/>
            <person name="Talbot N.J."/>
            <person name="Thon M."/>
            <person name="De Vries R.P."/>
            <person name="Wiebenga A."/>
            <person name="Yadav J.S."/>
            <person name="Braun E.L."/>
            <person name="Baker S."/>
            <person name="Garre V."/>
            <person name="Horwitz B."/>
            <person name="Torres-Martinez S."/>
            <person name="Idnurm A."/>
            <person name="Herrera-Estrella A."/>
            <person name="Gabaldon T."/>
            <person name="Grigoriev I.V."/>
        </authorList>
    </citation>
    <scope>NUCLEOTIDE SEQUENCE [LARGE SCALE GENOMIC DNA]</scope>
    <source>
        <strain evidence="2 3">CBS 277.49</strain>
    </source>
</reference>
<evidence type="ECO:0000256" key="1">
    <source>
        <dbReference type="SAM" id="MobiDB-lite"/>
    </source>
</evidence>
<organism evidence="2 3">
    <name type="scientific">Mucor lusitanicus CBS 277.49</name>
    <dbReference type="NCBI Taxonomy" id="747725"/>
    <lineage>
        <taxon>Eukaryota</taxon>
        <taxon>Fungi</taxon>
        <taxon>Fungi incertae sedis</taxon>
        <taxon>Mucoromycota</taxon>
        <taxon>Mucoromycotina</taxon>
        <taxon>Mucoromycetes</taxon>
        <taxon>Mucorales</taxon>
        <taxon>Mucorineae</taxon>
        <taxon>Mucoraceae</taxon>
        <taxon>Mucor</taxon>
    </lineage>
</organism>
<sequence>MGKSAKFYKRPSKKEKEGLAIKKLIEPTTITKKGSKEAKKIHVPASMFADKKKKETAPAPAPAVDQDVEMDVDETSNAAQEKKKEKKEKEPELPDYVDLFSGKKTYKKIPKKRK</sequence>
<dbReference type="AlphaFoldDB" id="A0A168QCF6"/>
<dbReference type="VEuPathDB" id="FungiDB:MUCCIDRAFT_76093"/>
<feature type="compositionally biased region" description="Basic and acidic residues" evidence="1">
    <location>
        <begin position="80"/>
        <end position="92"/>
    </location>
</feature>
<dbReference type="Proteomes" id="UP000077051">
    <property type="component" value="Unassembled WGS sequence"/>
</dbReference>
<gene>
    <name evidence="2" type="ORF">MUCCIDRAFT_76093</name>
</gene>
<dbReference type="OrthoDB" id="2274292at2759"/>
<accession>A0A168QCF6</accession>
<protein>
    <submittedName>
        <fullName evidence="2">Uncharacterized protein</fullName>
    </submittedName>
</protein>
<proteinExistence type="predicted"/>
<evidence type="ECO:0000313" key="2">
    <source>
        <dbReference type="EMBL" id="OAD09043.1"/>
    </source>
</evidence>
<comment type="caution">
    <text evidence="2">The sequence shown here is derived from an EMBL/GenBank/DDBJ whole genome shotgun (WGS) entry which is preliminary data.</text>
</comment>
<dbReference type="EMBL" id="AMYB01000001">
    <property type="protein sequence ID" value="OAD09043.1"/>
    <property type="molecule type" value="Genomic_DNA"/>
</dbReference>
<keyword evidence="3" id="KW-1185">Reference proteome</keyword>
<feature type="region of interest" description="Disordered" evidence="1">
    <location>
        <begin position="49"/>
        <end position="94"/>
    </location>
</feature>
<name>A0A168QCF6_MUCCL</name>